<accession>E1X3N9</accession>
<organism evidence="1 2">
    <name type="scientific">Halobacteriovorax marinus (strain ATCC BAA-682 / DSM 15412 / SJ)</name>
    <name type="common">Bacteriovorax marinus</name>
    <dbReference type="NCBI Taxonomy" id="862908"/>
    <lineage>
        <taxon>Bacteria</taxon>
        <taxon>Pseudomonadati</taxon>
        <taxon>Bdellovibrionota</taxon>
        <taxon>Bacteriovoracia</taxon>
        <taxon>Bacteriovoracales</taxon>
        <taxon>Halobacteriovoraceae</taxon>
        <taxon>Halobacteriovorax</taxon>
    </lineage>
</organism>
<protein>
    <recommendedName>
        <fullName evidence="3">Endonuclease/exonuclease/phosphatase domain-containing protein</fullName>
    </recommendedName>
</protein>
<dbReference type="InterPro" id="IPR036691">
    <property type="entry name" value="Endo/exonu/phosph_ase_sf"/>
</dbReference>
<dbReference type="STRING" id="862908.BMS_2162"/>
<proteinExistence type="predicted"/>
<dbReference type="SUPFAM" id="SSF56219">
    <property type="entry name" value="DNase I-like"/>
    <property type="match status" value="1"/>
</dbReference>
<dbReference type="PATRIC" id="fig|862908.3.peg.2056"/>
<dbReference type="EMBL" id="FQ312005">
    <property type="protein sequence ID" value="CBW26968.1"/>
    <property type="molecule type" value="Genomic_DNA"/>
</dbReference>
<evidence type="ECO:0008006" key="3">
    <source>
        <dbReference type="Google" id="ProtNLM"/>
    </source>
</evidence>
<name>E1X3N9_HALMS</name>
<sequence length="330" mass="38542">MELRLMSDFSICSFNVENLFLPPYSDEASYTLYKYEKSKDKVERLAKAILDIDSDIYFLCEVGGEDSLKNFVSEYLNDNYHYSLIPGNSERGIELAYLVKKGSPFSFKHFTHKRRPLNFNYPHEEKENKYQMSMGKKRVYKSHLPSRDIAELRIFKDDETKPFLILLGVHLKSQLDKDGIDFGGKLRRAAEFKQLIETYNVLNKRYHNKVPILLLGDFNGKACKEETDIEFKTLYETTDLEDVLEVIEEPKEARISIHIFDKQGVDQGHQLDYIFIPKSLHSQINAKLSGLYNYKNEEGAPYPRPTSLYERYQLPSDHFPIVCTIKNFPN</sequence>
<dbReference type="Proteomes" id="UP000008963">
    <property type="component" value="Chromosome"/>
</dbReference>
<dbReference type="AlphaFoldDB" id="E1X3N9"/>
<dbReference type="KEGG" id="bmx:BMS_2162"/>
<evidence type="ECO:0000313" key="2">
    <source>
        <dbReference type="Proteomes" id="UP000008963"/>
    </source>
</evidence>
<reference evidence="2" key="1">
    <citation type="journal article" date="2013" name="ISME J.">
        <title>A small predatory core genome in the divergent marine Bacteriovorax marinus SJ and the terrestrial Bdellovibrio bacteriovorus.</title>
        <authorList>
            <person name="Crossman L.C."/>
            <person name="Chen H."/>
            <person name="Cerdeno-Tarraga A.M."/>
            <person name="Brooks K."/>
            <person name="Quail M.A."/>
            <person name="Pineiro S.A."/>
            <person name="Hobley L."/>
            <person name="Sockett R.E."/>
            <person name="Bentley S.D."/>
            <person name="Parkhill J."/>
            <person name="Williams H.N."/>
            <person name="Stine O.C."/>
        </authorList>
    </citation>
    <scope>NUCLEOTIDE SEQUENCE [LARGE SCALE GENOMIC DNA]</scope>
    <source>
        <strain evidence="2">ATCC BAA-682 / DSM 15412 / SJ</strain>
    </source>
</reference>
<gene>
    <name evidence="1" type="ordered locus">BMS_2162</name>
</gene>
<dbReference type="HOGENOM" id="CLU_873364_0_0_7"/>
<dbReference type="eggNOG" id="COG0708">
    <property type="taxonomic scope" value="Bacteria"/>
</dbReference>
<evidence type="ECO:0000313" key="1">
    <source>
        <dbReference type="EMBL" id="CBW26968.1"/>
    </source>
</evidence>
<keyword evidence="2" id="KW-1185">Reference proteome</keyword>
<dbReference type="Gene3D" id="3.60.10.10">
    <property type="entry name" value="Endonuclease/exonuclease/phosphatase"/>
    <property type="match status" value="1"/>
</dbReference>